<dbReference type="CDD" id="cd05121">
    <property type="entry name" value="ABC1_ADCK3-like"/>
    <property type="match status" value="1"/>
</dbReference>
<protein>
    <submittedName>
        <fullName evidence="4">AarF/UbiB family protein</fullName>
    </submittedName>
</protein>
<keyword evidence="2" id="KW-0812">Transmembrane</keyword>
<feature type="transmembrane region" description="Helical" evidence="2">
    <location>
        <begin position="468"/>
        <end position="489"/>
    </location>
</feature>
<dbReference type="InterPro" id="IPR004147">
    <property type="entry name" value="ABC1_dom"/>
</dbReference>
<dbReference type="PANTHER" id="PTHR10566:SF113">
    <property type="entry name" value="PROTEIN ACTIVITY OF BC1 COMPLEX KINASE 7, CHLOROPLASTIC"/>
    <property type="match status" value="1"/>
</dbReference>
<proteinExistence type="inferred from homology"/>
<keyword evidence="2" id="KW-1133">Transmembrane helix</keyword>
<dbReference type="PANTHER" id="PTHR10566">
    <property type="entry name" value="CHAPERONE-ACTIVITY OF BC1 COMPLEX CABC1 -RELATED"/>
    <property type="match status" value="1"/>
</dbReference>
<comment type="similarity">
    <text evidence="1">Belongs to the protein kinase superfamily. ADCK protein kinase family.</text>
</comment>
<dbReference type="Pfam" id="PF03109">
    <property type="entry name" value="ABC1"/>
    <property type="match status" value="1"/>
</dbReference>
<sequence length="527" mass="60476">MKQETGRLKEILHVLKEHKVTQGIDPVKLCGILEDLGPTYVKLGQIMSMRSDILPERYCKELARLRTDVKPMDFNTVWGILKKELHKEPNEIFQKINKEPIGCASIAQVHKAVLKDKKKVVLKIQRPNIKQIMEEDLTLLKKASGFLNFATGTGDLIDFRKVIDELWETSKEEMDFIKEAQHLERFYKNQEDVRYVTCPKVYKEYSNRHLLVMSYIDGIQIDHIKELDEEGYDRYEIGQKTAQNYCKQILSDGFFHADPHPGNLWISEGQIVWLDLGMAGNLSEHYRAIMKRAITAILKNDIYELKNAFLSFGKATQKIDHASLYTDLDDMVGKYMNMDFGTMDLGELMEDALDLLKKHKIAIDSDITLLARSMVTMEGTLKLCSPQVNMIKILTSYMSANMINEIDPKREVKHALRDIYGSSKKSLEIPAQISDLLNITKNGQVRINLESSQMDEVRRDMKKGMDHLILTLIVMALWFSSALLCLSDVTPRIDGMPYISVAGFITGLVIVIYLLIKMIIQKGRHRK</sequence>
<feature type="transmembrane region" description="Helical" evidence="2">
    <location>
        <begin position="495"/>
        <end position="516"/>
    </location>
</feature>
<evidence type="ECO:0000256" key="1">
    <source>
        <dbReference type="ARBA" id="ARBA00009670"/>
    </source>
</evidence>
<evidence type="ECO:0000256" key="2">
    <source>
        <dbReference type="SAM" id="Phobius"/>
    </source>
</evidence>
<accession>A0ABV1ITV3</accession>
<evidence type="ECO:0000259" key="3">
    <source>
        <dbReference type="Pfam" id="PF03109"/>
    </source>
</evidence>
<evidence type="ECO:0000313" key="4">
    <source>
        <dbReference type="EMBL" id="MEQ2710390.1"/>
    </source>
</evidence>
<dbReference type="InterPro" id="IPR011009">
    <property type="entry name" value="Kinase-like_dom_sf"/>
</dbReference>
<dbReference type="InterPro" id="IPR050154">
    <property type="entry name" value="UbiB_kinase"/>
</dbReference>
<organism evidence="4 5">
    <name type="scientific">Anaerostipes amylophilus</name>
    <dbReference type="NCBI Taxonomy" id="2981779"/>
    <lineage>
        <taxon>Bacteria</taxon>
        <taxon>Bacillati</taxon>
        <taxon>Bacillota</taxon>
        <taxon>Clostridia</taxon>
        <taxon>Lachnospirales</taxon>
        <taxon>Lachnospiraceae</taxon>
        <taxon>Anaerostipes</taxon>
    </lineage>
</organism>
<keyword evidence="5" id="KW-1185">Reference proteome</keyword>
<dbReference type="Proteomes" id="UP001482154">
    <property type="component" value="Unassembled WGS sequence"/>
</dbReference>
<dbReference type="EMBL" id="JBBNIN010000004">
    <property type="protein sequence ID" value="MEQ2710390.1"/>
    <property type="molecule type" value="Genomic_DNA"/>
</dbReference>
<dbReference type="RefSeq" id="WP_055197160.1">
    <property type="nucleotide sequence ID" value="NZ_JAOQJG010000003.1"/>
</dbReference>
<name>A0ABV1ITV3_9FIRM</name>
<evidence type="ECO:0000313" key="5">
    <source>
        <dbReference type="Proteomes" id="UP001482154"/>
    </source>
</evidence>
<dbReference type="SUPFAM" id="SSF56112">
    <property type="entry name" value="Protein kinase-like (PK-like)"/>
    <property type="match status" value="1"/>
</dbReference>
<keyword evidence="2" id="KW-0472">Membrane</keyword>
<comment type="caution">
    <text evidence="4">The sequence shown here is derived from an EMBL/GenBank/DDBJ whole genome shotgun (WGS) entry which is preliminary data.</text>
</comment>
<feature type="domain" description="ABC1 atypical kinase-like" evidence="3">
    <location>
        <begin position="65"/>
        <end position="306"/>
    </location>
</feature>
<gene>
    <name evidence="4" type="ORF">AAAU51_04270</name>
</gene>
<reference evidence="4 5" key="1">
    <citation type="submission" date="2024-04" db="EMBL/GenBank/DDBJ databases">
        <title>Human intestinal bacterial collection.</title>
        <authorList>
            <person name="Pauvert C."/>
            <person name="Hitch T.C.A."/>
            <person name="Clavel T."/>
        </authorList>
    </citation>
    <scope>NUCLEOTIDE SEQUENCE [LARGE SCALE GENOMIC DNA]</scope>
    <source>
        <strain evidence="4 5">CLA-AA-H249</strain>
    </source>
</reference>